<evidence type="ECO:0000256" key="4">
    <source>
        <dbReference type="ARBA" id="ARBA00022679"/>
    </source>
</evidence>
<comment type="similarity">
    <text evidence="2">Belongs to the citrate synthase family.</text>
</comment>
<dbReference type="GO" id="GO:0005829">
    <property type="term" value="C:cytosol"/>
    <property type="evidence" value="ECO:0007669"/>
    <property type="project" value="TreeGrafter"/>
</dbReference>
<comment type="caution">
    <text evidence="5">The sequence shown here is derived from an EMBL/GenBank/DDBJ whole genome shotgun (WGS) entry which is preliminary data.</text>
</comment>
<accession>A0A2M8VQU4</accession>
<dbReference type="InterPro" id="IPR016143">
    <property type="entry name" value="Citrate_synth-like_sm_a-sub"/>
</dbReference>
<dbReference type="InterPro" id="IPR036969">
    <property type="entry name" value="Citrate_synthase_sf"/>
</dbReference>
<protein>
    <recommendedName>
        <fullName evidence="3">citrate synthase (unknown stereospecificity)</fullName>
        <ecNumber evidence="3">2.3.3.16</ecNumber>
    </recommendedName>
</protein>
<dbReference type="NCBIfam" id="NF004868">
    <property type="entry name" value="PRK06224.1-5"/>
    <property type="match status" value="1"/>
</dbReference>
<sequence length="267" mass="29007">MSSSANKKIPATKLCAHTLTSMHYRDADLVNDLLGKKTFTEVMFMQIMGREPRGVDMRILDAALITLMEHGFTPSAIATRMIYMSAPENLQGAVAAGLMAVGSQFVGTMENNAVILEQLVQSKDPAGLAESIVMDIKKNKQHLPGFGHHLHKPDDPRSIQLLALAEAEPELPKTYLQALRLLAATVDRVYDRHITINATGAIAALLGEIGVPPRLMRGFAVISRAAGLVSHIAEEQQDPAGRFIWETIDDAIPYIGNGPSAKNNPHE</sequence>
<dbReference type="GO" id="GO:0006099">
    <property type="term" value="P:tricarboxylic acid cycle"/>
    <property type="evidence" value="ECO:0007669"/>
    <property type="project" value="UniProtKB-UniPathway"/>
</dbReference>
<dbReference type="PANTHER" id="PTHR11739:SF4">
    <property type="entry name" value="CITRATE SYNTHASE, PEROXISOMAL"/>
    <property type="match status" value="1"/>
</dbReference>
<name>A0A2M8VQU4_9BURK</name>
<dbReference type="GO" id="GO:0005975">
    <property type="term" value="P:carbohydrate metabolic process"/>
    <property type="evidence" value="ECO:0007669"/>
    <property type="project" value="TreeGrafter"/>
</dbReference>
<evidence type="ECO:0000256" key="1">
    <source>
        <dbReference type="ARBA" id="ARBA00004751"/>
    </source>
</evidence>
<gene>
    <name evidence="5" type="ORF">B0G85_0818</name>
</gene>
<dbReference type="NCBIfam" id="NF004867">
    <property type="entry name" value="PRK06224.1-4"/>
    <property type="match status" value="1"/>
</dbReference>
<dbReference type="Gene3D" id="1.10.580.10">
    <property type="entry name" value="Citrate Synthase, domain 1"/>
    <property type="match status" value="1"/>
</dbReference>
<dbReference type="SUPFAM" id="SSF48256">
    <property type="entry name" value="Citrate synthase"/>
    <property type="match status" value="1"/>
</dbReference>
<dbReference type="OrthoDB" id="3284791at2"/>
<evidence type="ECO:0000256" key="2">
    <source>
        <dbReference type="ARBA" id="ARBA00010566"/>
    </source>
</evidence>
<evidence type="ECO:0000313" key="6">
    <source>
        <dbReference type="Proteomes" id="UP000229366"/>
    </source>
</evidence>
<dbReference type="EMBL" id="PGTX01000002">
    <property type="protein sequence ID" value="PJI79840.1"/>
    <property type="molecule type" value="Genomic_DNA"/>
</dbReference>
<organism evidence="5 6">
    <name type="scientific">Polynucleobacter brandtiae</name>
    <dbReference type="NCBI Taxonomy" id="1938816"/>
    <lineage>
        <taxon>Bacteria</taxon>
        <taxon>Pseudomonadati</taxon>
        <taxon>Pseudomonadota</taxon>
        <taxon>Betaproteobacteria</taxon>
        <taxon>Burkholderiales</taxon>
        <taxon>Burkholderiaceae</taxon>
        <taxon>Polynucleobacter</taxon>
    </lineage>
</organism>
<dbReference type="GO" id="GO:0036440">
    <property type="term" value="F:citrate synthase activity"/>
    <property type="evidence" value="ECO:0007669"/>
    <property type="project" value="UniProtKB-EC"/>
</dbReference>
<dbReference type="AlphaFoldDB" id="A0A2M8VQU4"/>
<evidence type="ECO:0000313" key="5">
    <source>
        <dbReference type="EMBL" id="PJI79840.1"/>
    </source>
</evidence>
<reference evidence="5 6" key="1">
    <citation type="submission" date="2017-11" db="EMBL/GenBank/DDBJ databases">
        <title>Genomic Encyclopedia of Type Strains, Phase III (KMG-III): the genomes of soil and plant-associated and newly described type strains.</title>
        <authorList>
            <person name="Whitman W."/>
        </authorList>
    </citation>
    <scope>NUCLEOTIDE SEQUENCE [LARGE SCALE GENOMIC DNA]</scope>
    <source>
        <strain evidence="5 6">UB-Domo-W1</strain>
    </source>
</reference>
<dbReference type="RefSeq" id="WP_100379192.1">
    <property type="nucleotide sequence ID" value="NZ_CBCSBW010000002.1"/>
</dbReference>
<comment type="pathway">
    <text evidence="1">Carbohydrate metabolism; tricarboxylic acid cycle; isocitrate from oxaloacetate: step 1/2.</text>
</comment>
<evidence type="ECO:0000256" key="3">
    <source>
        <dbReference type="ARBA" id="ARBA00012972"/>
    </source>
</evidence>
<dbReference type="PANTHER" id="PTHR11739">
    <property type="entry name" value="CITRATE SYNTHASE"/>
    <property type="match status" value="1"/>
</dbReference>
<dbReference type="CDD" id="cd06100">
    <property type="entry name" value="CCL_ACL-C"/>
    <property type="match status" value="1"/>
</dbReference>
<keyword evidence="4" id="KW-0808">Transferase</keyword>
<dbReference type="UniPathway" id="UPA00223">
    <property type="reaction ID" value="UER00717"/>
</dbReference>
<proteinExistence type="inferred from homology"/>
<dbReference type="Gene3D" id="1.10.230.10">
    <property type="entry name" value="Cytochrome P450-Terp, domain 2"/>
    <property type="match status" value="1"/>
</dbReference>
<dbReference type="Proteomes" id="UP000229366">
    <property type="component" value="Unassembled WGS sequence"/>
</dbReference>
<dbReference type="InterPro" id="IPR016142">
    <property type="entry name" value="Citrate_synth-like_lrg_a-sub"/>
</dbReference>
<dbReference type="InterPro" id="IPR002020">
    <property type="entry name" value="Citrate_synthase"/>
</dbReference>
<dbReference type="EC" id="2.3.3.16" evidence="3"/>
<keyword evidence="6" id="KW-1185">Reference proteome</keyword>
<dbReference type="Pfam" id="PF00285">
    <property type="entry name" value="Citrate_synt"/>
    <property type="match status" value="1"/>
</dbReference>